<evidence type="ECO:0000256" key="1">
    <source>
        <dbReference type="ARBA" id="ARBA00001946"/>
    </source>
</evidence>
<dbReference type="Pfam" id="PF01715">
    <property type="entry name" value="IPPT"/>
    <property type="match status" value="1"/>
</dbReference>
<evidence type="ECO:0000256" key="2">
    <source>
        <dbReference type="ARBA" id="ARBA00003213"/>
    </source>
</evidence>
<dbReference type="InterPro" id="IPR018022">
    <property type="entry name" value="IPT"/>
</dbReference>
<dbReference type="GO" id="GO:0005524">
    <property type="term" value="F:ATP binding"/>
    <property type="evidence" value="ECO:0007669"/>
    <property type="project" value="UniProtKB-UniRule"/>
</dbReference>
<dbReference type="Gene3D" id="3.40.50.300">
    <property type="entry name" value="P-loop containing nucleotide triphosphate hydrolases"/>
    <property type="match status" value="1"/>
</dbReference>
<accession>A0A0R1W709</accession>
<keyword evidence="7 10" id="KW-0067">ATP-binding</keyword>
<comment type="caution">
    <text evidence="10">Lacks conserved residue(s) required for the propagation of feature annotation.</text>
</comment>
<evidence type="ECO:0000256" key="4">
    <source>
        <dbReference type="ARBA" id="ARBA00022679"/>
    </source>
</evidence>
<name>A0A0R1W709_9LACO</name>
<feature type="site" description="Interaction with substrate tRNA" evidence="10">
    <location>
        <position position="100"/>
    </location>
</feature>
<evidence type="ECO:0000313" key="15">
    <source>
        <dbReference type="Proteomes" id="UP000051820"/>
    </source>
</evidence>
<comment type="subunit">
    <text evidence="10">Monomer.</text>
</comment>
<dbReference type="PANTHER" id="PTHR11088">
    <property type="entry name" value="TRNA DIMETHYLALLYLTRANSFERASE"/>
    <property type="match status" value="1"/>
</dbReference>
<keyword evidence="8 10" id="KW-0460">Magnesium</keyword>
<evidence type="ECO:0000256" key="10">
    <source>
        <dbReference type="HAMAP-Rule" id="MF_00185"/>
    </source>
</evidence>
<sequence length="307" mass="35256">MTKVLAIVGPTAVGKTELSLKMAKELNGEIISGDSMQVYKHLDIGTAKILPKEMQGITHHLINIREINERFSVSDFQSLANKTIDDIVARGKQPIVVGGTGFYVQSLVENLALGNDQFDSESEAIRAKWHAFADLNGKQQLWDHLNDLDHKAAVGIPVNNDRRVIRALEVIEKTGHLFSDQIQKHSTNEFKLIGLNTDRKLLYNRINQRVNQMLDEGLQQEARWLYDQNGVNFQSGKGIGYRELFDYFDQKCDFQTAVEKIKQDSRHYAKRQLTWFRNKMDVTWFNLVEHTNSVTEINQIATEWLRK</sequence>
<evidence type="ECO:0000256" key="5">
    <source>
        <dbReference type="ARBA" id="ARBA00022694"/>
    </source>
</evidence>
<dbReference type="RefSeq" id="WP_010622046.1">
    <property type="nucleotide sequence ID" value="NZ_AZGF01000003.1"/>
</dbReference>
<comment type="cofactor">
    <cofactor evidence="1 10">
        <name>Mg(2+)</name>
        <dbReference type="ChEBI" id="CHEBI:18420"/>
    </cofactor>
</comment>
<feature type="site" description="Interaction with substrate tRNA" evidence="10">
    <location>
        <position position="126"/>
    </location>
</feature>
<evidence type="ECO:0000256" key="11">
    <source>
        <dbReference type="RuleBase" id="RU003783"/>
    </source>
</evidence>
<feature type="binding site" evidence="10">
    <location>
        <begin position="11"/>
        <end position="16"/>
    </location>
    <ligand>
        <name>substrate</name>
    </ligand>
</feature>
<dbReference type="AlphaFoldDB" id="A0A0R1W709"/>
<comment type="catalytic activity">
    <reaction evidence="9 10 11">
        <text>adenosine(37) in tRNA + dimethylallyl diphosphate = N(6)-dimethylallyladenosine(37) in tRNA + diphosphate</text>
        <dbReference type="Rhea" id="RHEA:26482"/>
        <dbReference type="Rhea" id="RHEA-COMP:10162"/>
        <dbReference type="Rhea" id="RHEA-COMP:10375"/>
        <dbReference type="ChEBI" id="CHEBI:33019"/>
        <dbReference type="ChEBI" id="CHEBI:57623"/>
        <dbReference type="ChEBI" id="CHEBI:74411"/>
        <dbReference type="ChEBI" id="CHEBI:74415"/>
        <dbReference type="EC" id="2.5.1.75"/>
    </reaction>
</comment>
<organism evidence="14 15">
    <name type="scientific">Paucilactobacillus suebicus DSM 5007 = KCTC 3549</name>
    <dbReference type="NCBI Taxonomy" id="1423807"/>
    <lineage>
        <taxon>Bacteria</taxon>
        <taxon>Bacillati</taxon>
        <taxon>Bacillota</taxon>
        <taxon>Bacilli</taxon>
        <taxon>Lactobacillales</taxon>
        <taxon>Lactobacillaceae</taxon>
        <taxon>Paucilactobacillus</taxon>
    </lineage>
</organism>
<evidence type="ECO:0000256" key="3">
    <source>
        <dbReference type="ARBA" id="ARBA00005842"/>
    </source>
</evidence>
<keyword evidence="4 10" id="KW-0808">Transferase</keyword>
<evidence type="ECO:0000256" key="12">
    <source>
        <dbReference type="RuleBase" id="RU003784"/>
    </source>
</evidence>
<dbReference type="InterPro" id="IPR027417">
    <property type="entry name" value="P-loop_NTPase"/>
</dbReference>
<evidence type="ECO:0000256" key="6">
    <source>
        <dbReference type="ARBA" id="ARBA00022741"/>
    </source>
</evidence>
<dbReference type="NCBIfam" id="TIGR00174">
    <property type="entry name" value="miaA"/>
    <property type="match status" value="1"/>
</dbReference>
<feature type="binding site" evidence="10">
    <location>
        <begin position="9"/>
        <end position="16"/>
    </location>
    <ligand>
        <name>ATP</name>
        <dbReference type="ChEBI" id="CHEBI:30616"/>
    </ligand>
</feature>
<proteinExistence type="inferred from homology"/>
<dbReference type="HAMAP" id="MF_00185">
    <property type="entry name" value="IPP_trans"/>
    <property type="match status" value="1"/>
</dbReference>
<dbReference type="OrthoDB" id="9776390at2"/>
<dbReference type="Proteomes" id="UP000051820">
    <property type="component" value="Unassembled WGS sequence"/>
</dbReference>
<dbReference type="STRING" id="1423807.FD16_GL001350"/>
<feature type="region of interest" description="Interaction with substrate tRNA" evidence="10">
    <location>
        <begin position="34"/>
        <end position="37"/>
    </location>
</feature>
<comment type="similarity">
    <text evidence="3 10 13">Belongs to the IPP transferase family.</text>
</comment>
<dbReference type="EMBL" id="AZGF01000003">
    <property type="protein sequence ID" value="KRM13205.1"/>
    <property type="molecule type" value="Genomic_DNA"/>
</dbReference>
<comment type="caution">
    <text evidence="14">The sequence shown here is derived from an EMBL/GenBank/DDBJ whole genome shotgun (WGS) entry which is preliminary data.</text>
</comment>
<dbReference type="GO" id="GO:0006400">
    <property type="term" value="P:tRNA modification"/>
    <property type="evidence" value="ECO:0007669"/>
    <property type="project" value="TreeGrafter"/>
</dbReference>
<dbReference type="PATRIC" id="fig|1423807.3.peg.1377"/>
<evidence type="ECO:0000256" key="8">
    <source>
        <dbReference type="ARBA" id="ARBA00022842"/>
    </source>
</evidence>
<evidence type="ECO:0000256" key="13">
    <source>
        <dbReference type="RuleBase" id="RU003785"/>
    </source>
</evidence>
<comment type="function">
    <text evidence="2 10 12">Catalyzes the transfer of a dimethylallyl group onto the adenine at position 37 in tRNAs that read codons beginning with uridine, leading to the formation of N6-(dimethylallyl)adenosine (i(6)A).</text>
</comment>
<keyword evidence="6 10" id="KW-0547">Nucleotide-binding</keyword>
<evidence type="ECO:0000313" key="14">
    <source>
        <dbReference type="EMBL" id="KRM13205.1"/>
    </source>
</evidence>
<evidence type="ECO:0000256" key="9">
    <source>
        <dbReference type="ARBA" id="ARBA00049563"/>
    </source>
</evidence>
<keyword evidence="15" id="KW-1185">Reference proteome</keyword>
<protein>
    <recommendedName>
        <fullName evidence="10">tRNA dimethylallyltransferase</fullName>
        <ecNumber evidence="10">2.5.1.75</ecNumber>
    </recommendedName>
    <alternativeName>
        <fullName evidence="10">Dimethylallyl diphosphate:tRNA dimethylallyltransferase</fullName>
        <shortName evidence="10">DMAPP:tRNA dimethylallyltransferase</shortName>
        <shortName evidence="10">DMATase</shortName>
    </alternativeName>
    <alternativeName>
        <fullName evidence="10">Isopentenyl-diphosphate:tRNA isopentenyltransferase</fullName>
        <shortName evidence="10">IPP transferase</shortName>
        <shortName evidence="10">IPPT</shortName>
        <shortName evidence="10">IPTase</shortName>
    </alternativeName>
</protein>
<dbReference type="Gene3D" id="1.10.20.140">
    <property type="match status" value="1"/>
</dbReference>
<dbReference type="SUPFAM" id="SSF52540">
    <property type="entry name" value="P-loop containing nucleoside triphosphate hydrolases"/>
    <property type="match status" value="2"/>
</dbReference>
<keyword evidence="5 10" id="KW-0819">tRNA processing</keyword>
<reference evidence="14 15" key="1">
    <citation type="journal article" date="2015" name="Genome Announc.">
        <title>Expanding the biotechnology potential of lactobacilli through comparative genomics of 213 strains and associated genera.</title>
        <authorList>
            <person name="Sun Z."/>
            <person name="Harris H.M."/>
            <person name="McCann A."/>
            <person name="Guo C."/>
            <person name="Argimon S."/>
            <person name="Zhang W."/>
            <person name="Yang X."/>
            <person name="Jeffery I.B."/>
            <person name="Cooney J.C."/>
            <person name="Kagawa T.F."/>
            <person name="Liu W."/>
            <person name="Song Y."/>
            <person name="Salvetti E."/>
            <person name="Wrobel A."/>
            <person name="Rasinkangas P."/>
            <person name="Parkhill J."/>
            <person name="Rea M.C."/>
            <person name="O'Sullivan O."/>
            <person name="Ritari J."/>
            <person name="Douillard F.P."/>
            <person name="Paul Ross R."/>
            <person name="Yang R."/>
            <person name="Briner A.E."/>
            <person name="Felis G.E."/>
            <person name="de Vos W.M."/>
            <person name="Barrangou R."/>
            <person name="Klaenhammer T.R."/>
            <person name="Caufield P.W."/>
            <person name="Cui Y."/>
            <person name="Zhang H."/>
            <person name="O'Toole P.W."/>
        </authorList>
    </citation>
    <scope>NUCLEOTIDE SEQUENCE [LARGE SCALE GENOMIC DNA]</scope>
    <source>
        <strain evidence="14 15">DSM 5007</strain>
    </source>
</reference>
<dbReference type="EC" id="2.5.1.75" evidence="10"/>
<dbReference type="PANTHER" id="PTHR11088:SF60">
    <property type="entry name" value="TRNA DIMETHYLALLYLTRANSFERASE"/>
    <property type="match status" value="1"/>
</dbReference>
<dbReference type="InterPro" id="IPR039657">
    <property type="entry name" value="Dimethylallyltransferase"/>
</dbReference>
<gene>
    <name evidence="10" type="primary">miaA</name>
    <name evidence="14" type="ORF">FD16_GL001350</name>
</gene>
<dbReference type="eggNOG" id="COG0324">
    <property type="taxonomic scope" value="Bacteria"/>
</dbReference>
<evidence type="ECO:0000256" key="7">
    <source>
        <dbReference type="ARBA" id="ARBA00022840"/>
    </source>
</evidence>
<dbReference type="GO" id="GO:0052381">
    <property type="term" value="F:tRNA dimethylallyltransferase activity"/>
    <property type="evidence" value="ECO:0007669"/>
    <property type="project" value="UniProtKB-UniRule"/>
</dbReference>